<dbReference type="Proteomes" id="UP000243797">
    <property type="component" value="Unassembled WGS sequence"/>
</dbReference>
<evidence type="ECO:0000256" key="2">
    <source>
        <dbReference type="ARBA" id="ARBA00022801"/>
    </source>
</evidence>
<dbReference type="SUPFAM" id="SSF75005">
    <property type="entry name" value="Arabinanase/levansucrase/invertase"/>
    <property type="match status" value="1"/>
</dbReference>
<proteinExistence type="inferred from homology"/>
<evidence type="ECO:0000256" key="4">
    <source>
        <dbReference type="PIRSR" id="PIRSR606710-1"/>
    </source>
</evidence>
<evidence type="ECO:0000256" key="5">
    <source>
        <dbReference type="PIRSR" id="PIRSR606710-2"/>
    </source>
</evidence>
<dbReference type="InterPro" id="IPR006710">
    <property type="entry name" value="Glyco_hydro_43"/>
</dbReference>
<sequence>MTIRHLFTALSGVIVVSASPFMKRTVSPPVISVDFPDPTPFFNDGIWYAFASQSNFTRGGPKVQVAQSTDFNTWQLQEGYDALRALPPNTVDTNEVWAPDVTRLNDGTYLMYFGTSPAENPSRKCMYTARSRDIRGPYDPDPNAFDCSLSEGGSLDASGFVDEDGKRYVTWKIDGNALGNGGSCLNSIPPLVNTPIVIQEVGADGVTKIGQRTTILNRDDIDGPTVEAPKIIKRDGFYILFFSNNCFNSPLYTQSYAYSRNVRGPYVKAPRPLYTLGDQGLSGPGGGEATADGGRIVFHALREGGVRFMHTATLEYNVNGFGRDTVQIVG</sequence>
<keyword evidence="3 6" id="KW-0326">Glycosidase</keyword>
<organism evidence="8 9">
    <name type="scientific">Sphaceloma murrayae</name>
    <dbReference type="NCBI Taxonomy" id="2082308"/>
    <lineage>
        <taxon>Eukaryota</taxon>
        <taxon>Fungi</taxon>
        <taxon>Dikarya</taxon>
        <taxon>Ascomycota</taxon>
        <taxon>Pezizomycotina</taxon>
        <taxon>Dothideomycetes</taxon>
        <taxon>Dothideomycetidae</taxon>
        <taxon>Myriangiales</taxon>
        <taxon>Elsinoaceae</taxon>
        <taxon>Sphaceloma</taxon>
    </lineage>
</organism>
<evidence type="ECO:0000256" key="7">
    <source>
        <dbReference type="SAM" id="SignalP"/>
    </source>
</evidence>
<reference evidence="8 9" key="1">
    <citation type="submission" date="2017-06" db="EMBL/GenBank/DDBJ databases">
        <title>Draft genome sequence of a variant of Elsinoe murrayae.</title>
        <authorList>
            <person name="Cheng Q."/>
        </authorList>
    </citation>
    <scope>NUCLEOTIDE SEQUENCE [LARGE SCALE GENOMIC DNA]</scope>
    <source>
        <strain evidence="8 9">CQ-2017a</strain>
    </source>
</reference>
<keyword evidence="7" id="KW-0732">Signal</keyword>
<name>A0A2K1QY95_9PEZI</name>
<dbReference type="PANTHER" id="PTHR42812">
    <property type="entry name" value="BETA-XYLOSIDASE"/>
    <property type="match status" value="1"/>
</dbReference>
<dbReference type="InParanoid" id="A0A2K1QY95"/>
<keyword evidence="9" id="KW-1185">Reference proteome</keyword>
<keyword evidence="2 6" id="KW-0378">Hydrolase</keyword>
<protein>
    <submittedName>
        <fullName evidence="8">Uncharacterized protein</fullName>
    </submittedName>
</protein>
<feature type="chain" id="PRO_5014325221" evidence="7">
    <location>
        <begin position="19"/>
        <end position="330"/>
    </location>
</feature>
<dbReference type="Gene3D" id="2.115.10.20">
    <property type="entry name" value="Glycosyl hydrolase domain, family 43"/>
    <property type="match status" value="1"/>
</dbReference>
<evidence type="ECO:0000256" key="1">
    <source>
        <dbReference type="ARBA" id="ARBA00009865"/>
    </source>
</evidence>
<dbReference type="GO" id="GO:0005975">
    <property type="term" value="P:carbohydrate metabolic process"/>
    <property type="evidence" value="ECO:0007669"/>
    <property type="project" value="InterPro"/>
</dbReference>
<dbReference type="Pfam" id="PF04616">
    <property type="entry name" value="Glyco_hydro_43"/>
    <property type="match status" value="1"/>
</dbReference>
<feature type="signal peptide" evidence="7">
    <location>
        <begin position="1"/>
        <end position="18"/>
    </location>
</feature>
<feature type="active site" description="Proton acceptor" evidence="4">
    <location>
        <position position="37"/>
    </location>
</feature>
<evidence type="ECO:0000313" key="8">
    <source>
        <dbReference type="EMBL" id="PNS19979.1"/>
    </source>
</evidence>
<dbReference type="AlphaFoldDB" id="A0A2K1QY95"/>
<feature type="active site" description="Proton donor" evidence="4">
    <location>
        <position position="227"/>
    </location>
</feature>
<dbReference type="EMBL" id="NKHZ01000029">
    <property type="protein sequence ID" value="PNS19979.1"/>
    <property type="molecule type" value="Genomic_DNA"/>
</dbReference>
<accession>A0A2K1QY95</accession>
<evidence type="ECO:0000256" key="6">
    <source>
        <dbReference type="RuleBase" id="RU361187"/>
    </source>
</evidence>
<dbReference type="GO" id="GO:0004553">
    <property type="term" value="F:hydrolase activity, hydrolyzing O-glycosyl compounds"/>
    <property type="evidence" value="ECO:0007669"/>
    <property type="project" value="InterPro"/>
</dbReference>
<comment type="similarity">
    <text evidence="1 6">Belongs to the glycosyl hydrolase 43 family.</text>
</comment>
<dbReference type="InterPro" id="IPR051795">
    <property type="entry name" value="Glycosyl_Hydrlase_43"/>
</dbReference>
<comment type="caution">
    <text evidence="8">The sequence shown here is derived from an EMBL/GenBank/DDBJ whole genome shotgun (WGS) entry which is preliminary data.</text>
</comment>
<dbReference type="CDD" id="cd08999">
    <property type="entry name" value="GH43_ABN-like"/>
    <property type="match status" value="1"/>
</dbReference>
<evidence type="ECO:0000313" key="9">
    <source>
        <dbReference type="Proteomes" id="UP000243797"/>
    </source>
</evidence>
<dbReference type="OrthoDB" id="3879658at2759"/>
<dbReference type="InterPro" id="IPR023296">
    <property type="entry name" value="Glyco_hydro_beta-prop_sf"/>
</dbReference>
<feature type="site" description="Important for catalytic activity, responsible for pKa modulation of the active site Glu and correct orientation of both the proton donor and substrate" evidence="5">
    <location>
        <position position="156"/>
    </location>
</feature>
<evidence type="ECO:0000256" key="3">
    <source>
        <dbReference type="ARBA" id="ARBA00023295"/>
    </source>
</evidence>
<gene>
    <name evidence="8" type="ORF">CAC42_7946</name>
</gene>
<dbReference type="PANTHER" id="PTHR42812:SF5">
    <property type="entry name" value="ENDO-ARABINASE"/>
    <property type="match status" value="1"/>
</dbReference>
<dbReference type="STRING" id="2082308.A0A2K1QY95"/>